<reference evidence="3" key="1">
    <citation type="submission" date="2021-02" db="EMBL/GenBank/DDBJ databases">
        <title>Strain Y2R2, a novel species of the genus Halomonas.</title>
        <authorList>
            <person name="Huang H."/>
        </authorList>
    </citation>
    <scope>NUCLEOTIDE SEQUENCE</scope>
    <source>
        <strain evidence="3">Y2R2</strain>
    </source>
</reference>
<feature type="transmembrane region" description="Helical" evidence="2">
    <location>
        <begin position="100"/>
        <end position="120"/>
    </location>
</feature>
<dbReference type="KEGG" id="hbh:E4T21_10820"/>
<evidence type="ECO:0000256" key="2">
    <source>
        <dbReference type="SAM" id="Phobius"/>
    </source>
</evidence>
<keyword evidence="4" id="KW-1185">Reference proteome</keyword>
<keyword evidence="2" id="KW-0472">Membrane</keyword>
<name>A0A5C1NE73_9GAMM</name>
<evidence type="ECO:0000256" key="1">
    <source>
        <dbReference type="SAM" id="MobiDB-lite"/>
    </source>
</evidence>
<protein>
    <submittedName>
        <fullName evidence="3">Uncharacterized protein</fullName>
    </submittedName>
</protein>
<keyword evidence="2" id="KW-1133">Transmembrane helix</keyword>
<dbReference type="EMBL" id="CP038437">
    <property type="protein sequence ID" value="QEM81992.1"/>
    <property type="molecule type" value="Genomic_DNA"/>
</dbReference>
<feature type="transmembrane region" description="Helical" evidence="2">
    <location>
        <begin position="62"/>
        <end position="80"/>
    </location>
</feature>
<evidence type="ECO:0000313" key="3">
    <source>
        <dbReference type="EMBL" id="QEM81992.1"/>
    </source>
</evidence>
<feature type="region of interest" description="Disordered" evidence="1">
    <location>
        <begin position="1"/>
        <end position="41"/>
    </location>
</feature>
<keyword evidence="2" id="KW-0812">Transmembrane</keyword>
<evidence type="ECO:0000313" key="4">
    <source>
        <dbReference type="Proteomes" id="UP000324285"/>
    </source>
</evidence>
<dbReference type="Proteomes" id="UP000324285">
    <property type="component" value="Chromosome"/>
</dbReference>
<feature type="compositionally biased region" description="Low complexity" evidence="1">
    <location>
        <begin position="10"/>
        <end position="25"/>
    </location>
</feature>
<feature type="compositionally biased region" description="Basic and acidic residues" evidence="1">
    <location>
        <begin position="32"/>
        <end position="41"/>
    </location>
</feature>
<dbReference type="AlphaFoldDB" id="A0A5C1NE73"/>
<accession>A0A5C1NE73</accession>
<sequence length="130" mass="14079">MSPPKKVTPKPRASAAKRTSSTAKPVRGSAKSSDKAKPIKVEKAPLAPPNLLTRFLAKCRSTLPLGLFALFLFGVIKLAQIGMQARSEDVPAGYHQLVTVVGWAAVILLVLAALSFLALWRVSRYEQKEL</sequence>
<gene>
    <name evidence="3" type="ORF">E4T21_10820</name>
</gene>
<dbReference type="RefSeq" id="WP_149285002.1">
    <property type="nucleotide sequence ID" value="NZ_CP038437.2"/>
</dbReference>
<proteinExistence type="predicted"/>
<organism evidence="3 4">
    <name type="scientific">Halomonas binhaiensis</name>
    <dbReference type="NCBI Taxonomy" id="2562282"/>
    <lineage>
        <taxon>Bacteria</taxon>
        <taxon>Pseudomonadati</taxon>
        <taxon>Pseudomonadota</taxon>
        <taxon>Gammaproteobacteria</taxon>
        <taxon>Oceanospirillales</taxon>
        <taxon>Halomonadaceae</taxon>
        <taxon>Halomonas</taxon>
    </lineage>
</organism>